<gene>
    <name evidence="1" type="ORF">QC762_0021770</name>
</gene>
<name>A0ABR0GY70_9PEZI</name>
<protein>
    <submittedName>
        <fullName evidence="1">Uncharacterized protein</fullName>
    </submittedName>
</protein>
<keyword evidence="2" id="KW-1185">Reference proteome</keyword>
<dbReference type="GeneID" id="87902609"/>
<reference evidence="1 2" key="1">
    <citation type="journal article" date="2023" name="bioRxiv">
        <title>High-quality genome assemblies of four members of thePodospora anserinaspecies complex.</title>
        <authorList>
            <person name="Ament-Velasquez S.L."/>
            <person name="Vogan A.A."/>
            <person name="Wallerman O."/>
            <person name="Hartmann F."/>
            <person name="Gautier V."/>
            <person name="Silar P."/>
            <person name="Giraud T."/>
            <person name="Johannesson H."/>
        </authorList>
    </citation>
    <scope>NUCLEOTIDE SEQUENCE [LARGE SCALE GENOMIC DNA]</scope>
    <source>
        <strain evidence="1 2">CBS 415.72m</strain>
    </source>
</reference>
<dbReference type="EMBL" id="JAFFHA010000001">
    <property type="protein sequence ID" value="KAK4660710.1"/>
    <property type="molecule type" value="Genomic_DNA"/>
</dbReference>
<proteinExistence type="predicted"/>
<accession>A0ABR0GY70</accession>
<dbReference type="Proteomes" id="UP001323405">
    <property type="component" value="Unassembled WGS sequence"/>
</dbReference>
<evidence type="ECO:0000313" key="1">
    <source>
        <dbReference type="EMBL" id="KAK4660710.1"/>
    </source>
</evidence>
<organism evidence="1 2">
    <name type="scientific">Podospora pseudocomata</name>
    <dbReference type="NCBI Taxonomy" id="2093779"/>
    <lineage>
        <taxon>Eukaryota</taxon>
        <taxon>Fungi</taxon>
        <taxon>Dikarya</taxon>
        <taxon>Ascomycota</taxon>
        <taxon>Pezizomycotina</taxon>
        <taxon>Sordariomycetes</taxon>
        <taxon>Sordariomycetidae</taxon>
        <taxon>Sordariales</taxon>
        <taxon>Podosporaceae</taxon>
        <taxon>Podospora</taxon>
    </lineage>
</organism>
<sequence length="207" mass="22424">MGLYPLAEQQSPNAEPAHVAPPGVLRELHVPSVDTGGPVIALQMPKSLWHPEPQCPLVSPQYPYSEQQSPKAVPKQIVPPLAAPQRPSVERFDVLVGTVELVVDVVMSDTVPDVVPVIVTSFEANTISVVYVDFEISSMVVMNVSVKPGPHGSGVYRPAVPVRVLVSVRVPVSVRLGRLAVSLMSWRLRIGSDALLISSDRFLRMKS</sequence>
<dbReference type="RefSeq" id="XP_062749680.1">
    <property type="nucleotide sequence ID" value="XM_062883083.1"/>
</dbReference>
<comment type="caution">
    <text evidence="1">The sequence shown here is derived from an EMBL/GenBank/DDBJ whole genome shotgun (WGS) entry which is preliminary data.</text>
</comment>
<evidence type="ECO:0000313" key="2">
    <source>
        <dbReference type="Proteomes" id="UP001323405"/>
    </source>
</evidence>